<dbReference type="GO" id="GO:0015297">
    <property type="term" value="F:antiporter activity"/>
    <property type="evidence" value="ECO:0007669"/>
    <property type="project" value="InterPro"/>
</dbReference>
<dbReference type="AlphaFoldDB" id="L2GAB5"/>
<keyword evidence="2" id="KW-0472">Membrane</keyword>
<evidence type="ECO:0000313" key="3">
    <source>
        <dbReference type="EMBL" id="ELA34958.1"/>
    </source>
</evidence>
<feature type="transmembrane region" description="Helical" evidence="2">
    <location>
        <begin position="509"/>
        <end position="530"/>
    </location>
</feature>
<dbReference type="EMBL" id="ANPB02000001">
    <property type="protein sequence ID" value="KAF4491294.1"/>
    <property type="molecule type" value="Genomic_DNA"/>
</dbReference>
<feature type="transmembrane region" description="Helical" evidence="2">
    <location>
        <begin position="193"/>
        <end position="219"/>
    </location>
</feature>
<feature type="transmembrane region" description="Helical" evidence="2">
    <location>
        <begin position="300"/>
        <end position="324"/>
    </location>
</feature>
<dbReference type="Pfam" id="PF01554">
    <property type="entry name" value="MatE"/>
    <property type="match status" value="2"/>
</dbReference>
<feature type="transmembrane region" description="Helical" evidence="2">
    <location>
        <begin position="126"/>
        <end position="147"/>
    </location>
</feature>
<dbReference type="Proteomes" id="UP000011096">
    <property type="component" value="Unassembled WGS sequence"/>
</dbReference>
<dbReference type="GO" id="GO:0016020">
    <property type="term" value="C:membrane"/>
    <property type="evidence" value="ECO:0007669"/>
    <property type="project" value="InterPro"/>
</dbReference>
<name>L2GAB5_COLFN</name>
<dbReference type="STRING" id="1213859.L2GAB5"/>
<organism evidence="3">
    <name type="scientific">Colletotrichum fructicola (strain Nara gc5)</name>
    <name type="common">Anthracnose fungus</name>
    <name type="synonym">Colletotrichum gloeosporioides (strain Nara gc5)</name>
    <dbReference type="NCBI Taxonomy" id="1213859"/>
    <lineage>
        <taxon>Eukaryota</taxon>
        <taxon>Fungi</taxon>
        <taxon>Dikarya</taxon>
        <taxon>Ascomycota</taxon>
        <taxon>Pezizomycotina</taxon>
        <taxon>Sordariomycetes</taxon>
        <taxon>Hypocreomycetidae</taxon>
        <taxon>Glomerellales</taxon>
        <taxon>Glomerellaceae</taxon>
        <taxon>Colletotrichum</taxon>
        <taxon>Colletotrichum gloeosporioides species complex</taxon>
    </lineage>
</organism>
<evidence type="ECO:0000256" key="1">
    <source>
        <dbReference type="ARBA" id="ARBA00010199"/>
    </source>
</evidence>
<feature type="transmembrane region" description="Helical" evidence="2">
    <location>
        <begin position="268"/>
        <end position="288"/>
    </location>
</feature>
<dbReference type="OrthoDB" id="2126698at2759"/>
<dbReference type="HOGENOM" id="CLU_499658_0_0_1"/>
<dbReference type="EMBL" id="KB020589">
    <property type="protein sequence ID" value="ELA34958.1"/>
    <property type="molecule type" value="Genomic_DNA"/>
</dbReference>
<dbReference type="PANTHER" id="PTHR11206">
    <property type="entry name" value="MULTIDRUG RESISTANCE PROTEIN"/>
    <property type="match status" value="1"/>
</dbReference>
<feature type="transmembrane region" description="Helical" evidence="2">
    <location>
        <begin position="52"/>
        <end position="74"/>
    </location>
</feature>
<feature type="transmembrane region" description="Helical" evidence="2">
    <location>
        <begin position="80"/>
        <end position="105"/>
    </location>
</feature>
<keyword evidence="2" id="KW-1133">Transmembrane helix</keyword>
<dbReference type="InterPro" id="IPR002528">
    <property type="entry name" value="MATE_fam"/>
</dbReference>
<reference evidence="4 5" key="3">
    <citation type="submission" date="2020-04" db="EMBL/GenBank/DDBJ databases">
        <title>Genome sequencing and assembly of multiple isolates from the Colletotrichum gloeosporioides species complex.</title>
        <authorList>
            <person name="Gan P."/>
            <person name="Shirasu K."/>
        </authorList>
    </citation>
    <scope>NUCLEOTIDE SEQUENCE [LARGE SCALE GENOMIC DNA]</scope>
    <source>
        <strain evidence="4 5">Nara gc5</strain>
    </source>
</reference>
<gene>
    <name evidence="3" type="ORF">CGGC5_5300</name>
    <name evidence="4" type="ORF">CGGC5_v001843</name>
</gene>
<reference evidence="3" key="1">
    <citation type="submission" date="2012-08" db="EMBL/GenBank/DDBJ databases">
        <title>Genome analysis of Colletotrichum orbiculare and Colletotrichum fructicola.</title>
        <authorList>
            <person name="Gan P.H.P."/>
            <person name="Ikeda K."/>
            <person name="Irieda H."/>
            <person name="Narusaka M."/>
            <person name="O'Connell R.J."/>
            <person name="Narusaka Y."/>
            <person name="Takano Y."/>
            <person name="Kubo Y."/>
            <person name="Shirasu K."/>
        </authorList>
    </citation>
    <scope>NUCLEOTIDE SEQUENCE</scope>
    <source>
        <strain evidence="3">Nara gc5</strain>
    </source>
</reference>
<comment type="similarity">
    <text evidence="1">Belongs to the multi antimicrobial extrusion (MATE) (TC 2.A.66.1) family.</text>
</comment>
<dbReference type="NCBIfam" id="TIGR00797">
    <property type="entry name" value="matE"/>
    <property type="match status" value="1"/>
</dbReference>
<evidence type="ECO:0000256" key="2">
    <source>
        <dbReference type="SAM" id="Phobius"/>
    </source>
</evidence>
<accession>L2GAB5</accession>
<proteinExistence type="inferred from homology"/>
<reference evidence="4 5" key="2">
    <citation type="submission" date="2012-08" db="EMBL/GenBank/DDBJ databases">
        <authorList>
            <person name="Gan P.H.P."/>
            <person name="Ikeda K."/>
            <person name="Irieda H."/>
            <person name="Narusaka M."/>
            <person name="O'Connell R.J."/>
            <person name="Narusaka Y."/>
            <person name="Takano Y."/>
            <person name="Kubo Y."/>
            <person name="Shirasu K."/>
        </authorList>
    </citation>
    <scope>NUCLEOTIDE SEQUENCE [LARGE SCALE GENOMIC DNA]</scope>
    <source>
        <strain evidence="4 5">Nara gc5</strain>
    </source>
</reference>
<feature type="transmembrane region" description="Helical" evidence="2">
    <location>
        <begin position="231"/>
        <end position="248"/>
    </location>
</feature>
<keyword evidence="5" id="KW-1185">Reference proteome</keyword>
<evidence type="ECO:0000313" key="5">
    <source>
        <dbReference type="Proteomes" id="UP000011096"/>
    </source>
</evidence>
<dbReference type="InParanoid" id="L2GAB5"/>
<evidence type="ECO:0000313" key="4">
    <source>
        <dbReference type="EMBL" id="KAF4491294.1"/>
    </source>
</evidence>
<dbReference type="GO" id="GO:0042910">
    <property type="term" value="F:xenobiotic transmembrane transporter activity"/>
    <property type="evidence" value="ECO:0007669"/>
    <property type="project" value="InterPro"/>
</dbReference>
<feature type="transmembrane region" description="Helical" evidence="2">
    <location>
        <begin position="344"/>
        <end position="365"/>
    </location>
</feature>
<keyword evidence="2" id="KW-0812">Transmembrane</keyword>
<protein>
    <submittedName>
        <fullName evidence="3">Mate efflux family protein subfamily</fullName>
    </submittedName>
    <submittedName>
        <fullName evidence="4">Putative transporter</fullName>
    </submittedName>
</protein>
<sequence length="545" mass="59592">MAVEAHEDVGQDVMSHQENTPLLHAHNEPFKPQAKDVWLEIRLLLKQCPPLVVTYLLQLFPSVLATLIAGHLGADDLGAASIGATTIAIFGSAFVSGMATTLDTLCAQSYGFGDLHTVGLHVQRMVLLRELACVPIAAFWIASPYLLSFVVKQPHLALKAGTFLRMNAIGLPSQALFEAVRRFLQVQGDFHTAMLMIALCMPVNALISWTLAFPLGMGLDGAALGSSLSQILRAALLLLYIASARGSWSHRCWGGFSRDALRGWGMMVRLSFAGSVATLSEYAAFEILCFSTSYLSTRHLAAQSILTTTSIVVWHVPFSISVFSSNRVGHLVGAGLVGAARRAAVVHGVACLAAGCLSGAVTFLFRRESPRMFTDDADVLNICAETIAAFRTRQPQEIPTPVPPPFLPGNPPPIILPTTWPRFEIFARPIPLQNGFYELVYVQVPEMIVLGITPIESGDRLRPAFVKAWERSNEMMRGRYGNRLPIWMRPKSRWQRILEMVPYGAKTQVMINLIALAAIGLAIVGIFVVWEARNLSGIQTCKKFC</sequence>